<name>A0A9Q1MNQ0_9SOLA</name>
<proteinExistence type="predicted"/>
<sequence>MSSIIINLSICCSYMTHRSDLMTNCKDLRAYQVGESETPPQGCKRLRKYYWSFKCGHHFYVIFQQILPDQDVPLPN</sequence>
<organism evidence="1 2">
    <name type="scientific">Anisodus acutangulus</name>
    <dbReference type="NCBI Taxonomy" id="402998"/>
    <lineage>
        <taxon>Eukaryota</taxon>
        <taxon>Viridiplantae</taxon>
        <taxon>Streptophyta</taxon>
        <taxon>Embryophyta</taxon>
        <taxon>Tracheophyta</taxon>
        <taxon>Spermatophyta</taxon>
        <taxon>Magnoliopsida</taxon>
        <taxon>eudicotyledons</taxon>
        <taxon>Gunneridae</taxon>
        <taxon>Pentapetalae</taxon>
        <taxon>asterids</taxon>
        <taxon>lamiids</taxon>
        <taxon>Solanales</taxon>
        <taxon>Solanaceae</taxon>
        <taxon>Solanoideae</taxon>
        <taxon>Hyoscyameae</taxon>
        <taxon>Anisodus</taxon>
    </lineage>
</organism>
<accession>A0A9Q1MNQ0</accession>
<keyword evidence="2" id="KW-1185">Reference proteome</keyword>
<dbReference type="Proteomes" id="UP001152561">
    <property type="component" value="Unassembled WGS sequence"/>
</dbReference>
<gene>
    <name evidence="1" type="ORF">K7X08_011769</name>
</gene>
<dbReference type="EMBL" id="JAJAGQ010000005">
    <property type="protein sequence ID" value="KAJ8562478.1"/>
    <property type="molecule type" value="Genomic_DNA"/>
</dbReference>
<protein>
    <submittedName>
        <fullName evidence="1">Uncharacterized protein</fullName>
    </submittedName>
</protein>
<evidence type="ECO:0000313" key="1">
    <source>
        <dbReference type="EMBL" id="KAJ8562478.1"/>
    </source>
</evidence>
<comment type="caution">
    <text evidence="1">The sequence shown here is derived from an EMBL/GenBank/DDBJ whole genome shotgun (WGS) entry which is preliminary data.</text>
</comment>
<dbReference type="AlphaFoldDB" id="A0A9Q1MNQ0"/>
<evidence type="ECO:0000313" key="2">
    <source>
        <dbReference type="Proteomes" id="UP001152561"/>
    </source>
</evidence>
<reference evidence="2" key="1">
    <citation type="journal article" date="2023" name="Proc. Natl. Acad. Sci. U.S.A.">
        <title>Genomic and structural basis for evolution of tropane alkaloid biosynthesis.</title>
        <authorList>
            <person name="Wanga Y.-J."/>
            <person name="Taina T."/>
            <person name="Yua J.-Y."/>
            <person name="Lia J."/>
            <person name="Xua B."/>
            <person name="Chenc J."/>
            <person name="D'Auriad J.C."/>
            <person name="Huanga J.-P."/>
            <person name="Huanga S.-X."/>
        </authorList>
    </citation>
    <scope>NUCLEOTIDE SEQUENCE [LARGE SCALE GENOMIC DNA]</scope>
    <source>
        <strain evidence="2">cv. KIB-2019</strain>
    </source>
</reference>